<reference evidence="1" key="3">
    <citation type="submission" date="2018-07" db="EMBL/GenBank/DDBJ databases">
        <title>WGS assembly of Glycine max.</title>
        <authorList>
            <person name="Schmutz J."/>
            <person name="Cannon S."/>
            <person name="Schlueter J."/>
            <person name="Ma J."/>
            <person name="Mitros T."/>
            <person name="Nelson W."/>
            <person name="Hyten D."/>
            <person name="Song Q."/>
            <person name="Thelen J."/>
            <person name="Cheng J."/>
            <person name="Xu D."/>
            <person name="Hellsten U."/>
            <person name="May G."/>
            <person name="Yu Y."/>
            <person name="Sakurai T."/>
            <person name="Umezawa T."/>
            <person name="Bhattacharyya M."/>
            <person name="Sandhu D."/>
            <person name="Valliyodan B."/>
            <person name="Lindquist E."/>
            <person name="Peto M."/>
            <person name="Grant D."/>
            <person name="Shu S."/>
            <person name="Goodstein D."/>
            <person name="Barry K."/>
            <person name="Futrell-Griggs M."/>
            <person name="Abernathy B."/>
            <person name="Du J."/>
            <person name="Tian Z."/>
            <person name="Zhu L."/>
            <person name="Gill N."/>
            <person name="Joshi T."/>
            <person name="Libault M."/>
            <person name="Sethuraman A."/>
            <person name="Zhang X."/>
            <person name="Shinozaki K."/>
            <person name="Nguyen H."/>
            <person name="Wing R."/>
            <person name="Cregan P."/>
            <person name="Specht J."/>
            <person name="Grimwood J."/>
            <person name="Rokhsar D."/>
            <person name="Stacey G."/>
            <person name="Shoemaker R."/>
            <person name="Jackson S."/>
        </authorList>
    </citation>
    <scope>NUCLEOTIDE SEQUENCE</scope>
    <source>
        <tissue evidence="1">Callus</tissue>
    </source>
</reference>
<dbReference type="EnsemblPlants" id="KRH06042">
    <property type="protein sequence ID" value="KRH06042"/>
    <property type="gene ID" value="GLYMA_16G001400"/>
</dbReference>
<dbReference type="InParanoid" id="K7MEC1"/>
<reference evidence="2" key="2">
    <citation type="submission" date="2018-02" db="UniProtKB">
        <authorList>
            <consortium name="EnsemblPlants"/>
        </authorList>
    </citation>
    <scope>IDENTIFICATION</scope>
    <source>
        <strain evidence="2">Williams 82</strain>
    </source>
</reference>
<dbReference type="PaxDb" id="3847-GLYMA16G00315.1"/>
<reference evidence="1 2" key="1">
    <citation type="journal article" date="2010" name="Nature">
        <title>Genome sequence of the palaeopolyploid soybean.</title>
        <authorList>
            <person name="Schmutz J."/>
            <person name="Cannon S.B."/>
            <person name="Schlueter J."/>
            <person name="Ma J."/>
            <person name="Mitros T."/>
            <person name="Nelson W."/>
            <person name="Hyten D.L."/>
            <person name="Song Q."/>
            <person name="Thelen J.J."/>
            <person name="Cheng J."/>
            <person name="Xu D."/>
            <person name="Hellsten U."/>
            <person name="May G.D."/>
            <person name="Yu Y."/>
            <person name="Sakurai T."/>
            <person name="Umezawa T."/>
            <person name="Bhattacharyya M.K."/>
            <person name="Sandhu D."/>
            <person name="Valliyodan B."/>
            <person name="Lindquist E."/>
            <person name="Peto M."/>
            <person name="Grant D."/>
            <person name="Shu S."/>
            <person name="Goodstein D."/>
            <person name="Barry K."/>
            <person name="Futrell-Griggs M."/>
            <person name="Abernathy B."/>
            <person name="Du J."/>
            <person name="Tian Z."/>
            <person name="Zhu L."/>
            <person name="Gill N."/>
            <person name="Joshi T."/>
            <person name="Libault M."/>
            <person name="Sethuraman A."/>
            <person name="Zhang X.-C."/>
            <person name="Shinozaki K."/>
            <person name="Nguyen H.T."/>
            <person name="Wing R.A."/>
            <person name="Cregan P."/>
            <person name="Specht J."/>
            <person name="Grimwood J."/>
            <person name="Rokhsar D."/>
            <person name="Stacey G."/>
            <person name="Shoemaker R.C."/>
            <person name="Jackson S.A."/>
        </authorList>
    </citation>
    <scope>NUCLEOTIDE SEQUENCE [LARGE SCALE GENOMIC DNA]</scope>
    <source>
        <strain evidence="2">cv. Williams 82</strain>
        <tissue evidence="1">Callus</tissue>
    </source>
</reference>
<sequence>MEEFWPSVIDSIASNWGFVHSNRNIRFKTVKRLDCNYNKKKKRRLCCILNTREGDTKYMTLCNISRKRMNSEK</sequence>
<evidence type="ECO:0000313" key="1">
    <source>
        <dbReference type="EMBL" id="KRH06042.1"/>
    </source>
</evidence>
<proteinExistence type="predicted"/>
<organism evidence="2">
    <name type="scientific">Glycine max</name>
    <name type="common">Soybean</name>
    <name type="synonym">Glycine hispida</name>
    <dbReference type="NCBI Taxonomy" id="3847"/>
    <lineage>
        <taxon>Eukaryota</taxon>
        <taxon>Viridiplantae</taxon>
        <taxon>Streptophyta</taxon>
        <taxon>Embryophyta</taxon>
        <taxon>Tracheophyta</taxon>
        <taxon>Spermatophyta</taxon>
        <taxon>Magnoliopsida</taxon>
        <taxon>eudicotyledons</taxon>
        <taxon>Gunneridae</taxon>
        <taxon>Pentapetalae</taxon>
        <taxon>rosids</taxon>
        <taxon>fabids</taxon>
        <taxon>Fabales</taxon>
        <taxon>Fabaceae</taxon>
        <taxon>Papilionoideae</taxon>
        <taxon>50 kb inversion clade</taxon>
        <taxon>NPAAA clade</taxon>
        <taxon>indigoferoid/millettioid clade</taxon>
        <taxon>Phaseoleae</taxon>
        <taxon>Glycine</taxon>
        <taxon>Glycine subgen. Soja</taxon>
    </lineage>
</organism>
<name>K7MEC1_SOYBN</name>
<dbReference type="Gramene" id="KRH06042">
    <property type="protein sequence ID" value="KRH06042"/>
    <property type="gene ID" value="GLYMA_16G001400"/>
</dbReference>
<dbReference type="AlphaFoldDB" id="K7MEC1"/>
<dbReference type="HOGENOM" id="CLU_2709741_0_0_1"/>
<evidence type="ECO:0000313" key="3">
    <source>
        <dbReference type="Proteomes" id="UP000008827"/>
    </source>
</evidence>
<evidence type="ECO:0000313" key="2">
    <source>
        <dbReference type="EnsemblPlants" id="KRH06042"/>
    </source>
</evidence>
<dbReference type="Proteomes" id="UP000008827">
    <property type="component" value="Chromosome 16"/>
</dbReference>
<dbReference type="EMBL" id="CM000849">
    <property type="protein sequence ID" value="KRH06042.1"/>
    <property type="molecule type" value="Genomic_DNA"/>
</dbReference>
<gene>
    <name evidence="1" type="ORF">GLYMA_16G001400</name>
</gene>
<protein>
    <submittedName>
        <fullName evidence="1 2">Uncharacterized protein</fullName>
    </submittedName>
</protein>
<accession>K7MEC1</accession>
<keyword evidence="3" id="KW-1185">Reference proteome</keyword>